<sequence>MVKRKNVLKVENCGDIQMNPGPSINQHITEPVSGSTECNPSWSVSCSAEISGPSVGDVGSLAKLPLDILQDVPMFQTSELSNSPVFDSESFDMHPCQGLYRLTPEERPVEEHTATVLQVCTLYNASQCSTVHSNLSCPSSMFGDAMDGMLSGCAGAVAGVVDWHARVSCAGVGIGDVPGAFGVGVGVVRSVHWGSRGTSLRSDGFTVTSGGSGVLSGHGVHVGLARPWAMTTLTVGT</sequence>
<name>A0AA88NVR2_TACVA</name>
<reference evidence="1" key="1">
    <citation type="submission" date="2023-08" db="EMBL/GenBank/DDBJ databases">
        <title>Pelteobagrus vachellii genome.</title>
        <authorList>
            <person name="Liu H."/>
        </authorList>
    </citation>
    <scope>NUCLEOTIDE SEQUENCE</scope>
    <source>
        <strain evidence="1">PRFRI_2022a</strain>
        <tissue evidence="1">Muscle</tissue>
    </source>
</reference>
<organism evidence="1 2">
    <name type="scientific">Tachysurus vachellii</name>
    <name type="common">Darkbarbel catfish</name>
    <name type="synonym">Pelteobagrus vachellii</name>
    <dbReference type="NCBI Taxonomy" id="175792"/>
    <lineage>
        <taxon>Eukaryota</taxon>
        <taxon>Metazoa</taxon>
        <taxon>Chordata</taxon>
        <taxon>Craniata</taxon>
        <taxon>Vertebrata</taxon>
        <taxon>Euteleostomi</taxon>
        <taxon>Actinopterygii</taxon>
        <taxon>Neopterygii</taxon>
        <taxon>Teleostei</taxon>
        <taxon>Ostariophysi</taxon>
        <taxon>Siluriformes</taxon>
        <taxon>Bagridae</taxon>
        <taxon>Tachysurus</taxon>
    </lineage>
</organism>
<gene>
    <name evidence="1" type="ORF">Q7C36_004019</name>
</gene>
<dbReference type="EMBL" id="JAVHJS010000003">
    <property type="protein sequence ID" value="KAK2864865.1"/>
    <property type="molecule type" value="Genomic_DNA"/>
</dbReference>
<dbReference type="AlphaFoldDB" id="A0AA88NVR2"/>
<comment type="caution">
    <text evidence="1">The sequence shown here is derived from an EMBL/GenBank/DDBJ whole genome shotgun (WGS) entry which is preliminary data.</text>
</comment>
<accession>A0AA88NVR2</accession>
<evidence type="ECO:0000313" key="2">
    <source>
        <dbReference type="Proteomes" id="UP001187315"/>
    </source>
</evidence>
<keyword evidence="2" id="KW-1185">Reference proteome</keyword>
<protein>
    <submittedName>
        <fullName evidence="1">Uncharacterized protein</fullName>
    </submittedName>
</protein>
<evidence type="ECO:0000313" key="1">
    <source>
        <dbReference type="EMBL" id="KAK2864865.1"/>
    </source>
</evidence>
<proteinExistence type="predicted"/>
<dbReference type="Proteomes" id="UP001187315">
    <property type="component" value="Unassembled WGS sequence"/>
</dbReference>